<dbReference type="GO" id="GO:0042597">
    <property type="term" value="C:periplasmic space"/>
    <property type="evidence" value="ECO:0007669"/>
    <property type="project" value="UniProtKB-SubCell"/>
</dbReference>
<evidence type="ECO:0000256" key="2">
    <source>
        <dbReference type="ARBA" id="ARBA00010742"/>
    </source>
</evidence>
<dbReference type="InterPro" id="IPR006311">
    <property type="entry name" value="TAT_signal"/>
</dbReference>
<keyword evidence="7" id="KW-1185">Reference proteome</keyword>
<reference evidence="6 7" key="1">
    <citation type="submission" date="2017-06" db="EMBL/GenBank/DDBJ databases">
        <authorList>
            <person name="Kim H.J."/>
            <person name="Triplett B.A."/>
        </authorList>
    </citation>
    <scope>NUCLEOTIDE SEQUENCE [LARGE SCALE GENOMIC DNA]</scope>
    <source>
        <strain evidence="6 7">DSM 44715</strain>
    </source>
</reference>
<dbReference type="AlphaFoldDB" id="A0A239HEI6"/>
<dbReference type="Pfam" id="PF13379">
    <property type="entry name" value="NMT1_2"/>
    <property type="match status" value="1"/>
</dbReference>
<feature type="chain" id="PRO_5038763342" evidence="4">
    <location>
        <begin position="26"/>
        <end position="328"/>
    </location>
</feature>
<sequence length="328" mass="34268">MSVPLPRRTVLGGALAAVLALSAAACGGSDEPKSANGLEQSEITLGTMTVADTAPVQLAIDKGLFKAEGLSVKTQVIQGGAAGIPLLKSGRLDISFGNYVSLFTAGTKDPGFKPRIVAEGFRSASKTHTVMVRGDSPYKTIKDLAGKKIAVNTKRNISTLLVRAAGTPVGAQFDEDKEFVEVAPPAMEQALKSKSVDAVQAIEPFGTQMAESMGARMVADLATGETADLPIAGYAATEKFVKENPKTVAAFQRALQKAQGMAADRKVVEAVLPTYAKGINAKVAASMSMGTYPTSLDTAALQRVADLMGKFQYVDKPIDVKSFVAQTP</sequence>
<gene>
    <name evidence="6" type="ORF">SAMN05443665_1009124</name>
</gene>
<dbReference type="PANTHER" id="PTHR30024:SF47">
    <property type="entry name" value="TAURINE-BINDING PERIPLASMIC PROTEIN"/>
    <property type="match status" value="1"/>
</dbReference>
<evidence type="ECO:0000256" key="3">
    <source>
        <dbReference type="ARBA" id="ARBA00022729"/>
    </source>
</evidence>
<feature type="signal peptide" evidence="4">
    <location>
        <begin position="1"/>
        <end position="25"/>
    </location>
</feature>
<comment type="similarity">
    <text evidence="2">Belongs to the bacterial solute-binding protein SsuA/TauA family.</text>
</comment>
<dbReference type="OrthoDB" id="8892982at2"/>
<accession>A0A239HEI6</accession>
<dbReference type="InterPro" id="IPR001638">
    <property type="entry name" value="Solute-binding_3/MltF_N"/>
</dbReference>
<dbReference type="PROSITE" id="PS51257">
    <property type="entry name" value="PROKAR_LIPOPROTEIN"/>
    <property type="match status" value="1"/>
</dbReference>
<protein>
    <submittedName>
        <fullName evidence="6">NitT/TauT family transport system substrate-binding protein</fullName>
    </submittedName>
</protein>
<feature type="domain" description="Solute-binding protein family 3/N-terminal" evidence="5">
    <location>
        <begin position="42"/>
        <end position="278"/>
    </location>
</feature>
<evidence type="ECO:0000313" key="7">
    <source>
        <dbReference type="Proteomes" id="UP000198318"/>
    </source>
</evidence>
<dbReference type="SMART" id="SM00062">
    <property type="entry name" value="PBPb"/>
    <property type="match status" value="1"/>
</dbReference>
<evidence type="ECO:0000256" key="4">
    <source>
        <dbReference type="SAM" id="SignalP"/>
    </source>
</evidence>
<keyword evidence="3 4" id="KW-0732">Signal</keyword>
<dbReference type="SUPFAM" id="SSF53850">
    <property type="entry name" value="Periplasmic binding protein-like II"/>
    <property type="match status" value="1"/>
</dbReference>
<evidence type="ECO:0000313" key="6">
    <source>
        <dbReference type="EMBL" id="SNS79571.1"/>
    </source>
</evidence>
<organism evidence="6 7">
    <name type="scientific">Actinomadura meyerae</name>
    <dbReference type="NCBI Taxonomy" id="240840"/>
    <lineage>
        <taxon>Bacteria</taxon>
        <taxon>Bacillati</taxon>
        <taxon>Actinomycetota</taxon>
        <taxon>Actinomycetes</taxon>
        <taxon>Streptosporangiales</taxon>
        <taxon>Thermomonosporaceae</taxon>
        <taxon>Actinomadura</taxon>
    </lineage>
</organism>
<comment type="subcellular location">
    <subcellularLocation>
        <location evidence="1">Periplasm</location>
    </subcellularLocation>
</comment>
<dbReference type="PANTHER" id="PTHR30024">
    <property type="entry name" value="ALIPHATIC SULFONATES-BINDING PROTEIN-RELATED"/>
    <property type="match status" value="1"/>
</dbReference>
<evidence type="ECO:0000259" key="5">
    <source>
        <dbReference type="SMART" id="SM00062"/>
    </source>
</evidence>
<evidence type="ECO:0000256" key="1">
    <source>
        <dbReference type="ARBA" id="ARBA00004418"/>
    </source>
</evidence>
<proteinExistence type="inferred from homology"/>
<name>A0A239HEI6_9ACTN</name>
<dbReference type="Gene3D" id="3.40.190.10">
    <property type="entry name" value="Periplasmic binding protein-like II"/>
    <property type="match status" value="2"/>
</dbReference>
<dbReference type="Proteomes" id="UP000198318">
    <property type="component" value="Unassembled WGS sequence"/>
</dbReference>
<dbReference type="RefSeq" id="WP_089326135.1">
    <property type="nucleotide sequence ID" value="NZ_FZOR01000009.1"/>
</dbReference>
<dbReference type="PROSITE" id="PS51318">
    <property type="entry name" value="TAT"/>
    <property type="match status" value="1"/>
</dbReference>
<dbReference type="EMBL" id="FZOR01000009">
    <property type="protein sequence ID" value="SNS79571.1"/>
    <property type="molecule type" value="Genomic_DNA"/>
</dbReference>